<protein>
    <submittedName>
        <fullName evidence="3">Uncharacterized protein</fullName>
    </submittedName>
</protein>
<evidence type="ECO:0000256" key="2">
    <source>
        <dbReference type="SAM" id="SignalP"/>
    </source>
</evidence>
<evidence type="ECO:0000313" key="3">
    <source>
        <dbReference type="EMBL" id="KNC97106.1"/>
    </source>
</evidence>
<evidence type="ECO:0000256" key="1">
    <source>
        <dbReference type="SAM" id="MobiDB-lite"/>
    </source>
</evidence>
<dbReference type="AlphaFoldDB" id="A0A0L0H850"/>
<gene>
    <name evidence="3" type="ORF">SPPG_07501</name>
</gene>
<dbReference type="VEuPathDB" id="FungiDB:SPPG_07501"/>
<dbReference type="RefSeq" id="XP_016605146.1">
    <property type="nucleotide sequence ID" value="XM_016755664.1"/>
</dbReference>
<dbReference type="InParanoid" id="A0A0L0H850"/>
<evidence type="ECO:0000313" key="4">
    <source>
        <dbReference type="Proteomes" id="UP000053201"/>
    </source>
</evidence>
<dbReference type="EMBL" id="KQ257465">
    <property type="protein sequence ID" value="KNC97106.1"/>
    <property type="molecule type" value="Genomic_DNA"/>
</dbReference>
<accession>A0A0L0H850</accession>
<dbReference type="STRING" id="645134.A0A0L0H850"/>
<feature type="signal peptide" evidence="2">
    <location>
        <begin position="1"/>
        <end position="18"/>
    </location>
</feature>
<dbReference type="Proteomes" id="UP000053201">
    <property type="component" value="Unassembled WGS sequence"/>
</dbReference>
<name>A0A0L0H850_SPIPD</name>
<dbReference type="GeneID" id="27690711"/>
<dbReference type="eggNOG" id="ENOG502QUVP">
    <property type="taxonomic scope" value="Eukaryota"/>
</dbReference>
<reference evidence="3 4" key="1">
    <citation type="submission" date="2009-08" db="EMBL/GenBank/DDBJ databases">
        <title>The Genome Sequence of Spizellomyces punctatus strain DAOM BR117.</title>
        <authorList>
            <consortium name="The Broad Institute Genome Sequencing Platform"/>
            <person name="Russ C."/>
            <person name="Cuomo C."/>
            <person name="Shea T."/>
            <person name="Young S.K."/>
            <person name="Zeng Q."/>
            <person name="Koehrsen M."/>
            <person name="Haas B."/>
            <person name="Borodovsky M."/>
            <person name="Guigo R."/>
            <person name="Alvarado L."/>
            <person name="Berlin A."/>
            <person name="Bochicchio J."/>
            <person name="Borenstein D."/>
            <person name="Chapman S."/>
            <person name="Chen Z."/>
            <person name="Engels R."/>
            <person name="Freedman E."/>
            <person name="Gellesch M."/>
            <person name="Goldberg J."/>
            <person name="Griggs A."/>
            <person name="Gujja S."/>
            <person name="Heiman D."/>
            <person name="Hepburn T."/>
            <person name="Howarth C."/>
            <person name="Jen D."/>
            <person name="Larson L."/>
            <person name="Lewis B."/>
            <person name="Mehta T."/>
            <person name="Park D."/>
            <person name="Pearson M."/>
            <person name="Roberts A."/>
            <person name="Saif S."/>
            <person name="Shenoy N."/>
            <person name="Sisk P."/>
            <person name="Stolte C."/>
            <person name="Sykes S."/>
            <person name="Thomson T."/>
            <person name="Walk T."/>
            <person name="White J."/>
            <person name="Yandava C."/>
            <person name="Burger G."/>
            <person name="Gray M.W."/>
            <person name="Holland P.W.H."/>
            <person name="King N."/>
            <person name="Lang F.B.F."/>
            <person name="Roger A.J."/>
            <person name="Ruiz-Trillo I."/>
            <person name="Lander E."/>
            <person name="Nusbaum C."/>
        </authorList>
    </citation>
    <scope>NUCLEOTIDE SEQUENCE [LARGE SCALE GENOMIC DNA]</scope>
    <source>
        <strain evidence="3 4">DAOM BR117</strain>
    </source>
</reference>
<organism evidence="3 4">
    <name type="scientific">Spizellomyces punctatus (strain DAOM BR117)</name>
    <dbReference type="NCBI Taxonomy" id="645134"/>
    <lineage>
        <taxon>Eukaryota</taxon>
        <taxon>Fungi</taxon>
        <taxon>Fungi incertae sedis</taxon>
        <taxon>Chytridiomycota</taxon>
        <taxon>Chytridiomycota incertae sedis</taxon>
        <taxon>Chytridiomycetes</taxon>
        <taxon>Spizellomycetales</taxon>
        <taxon>Spizellomycetaceae</taxon>
        <taxon>Spizellomyces</taxon>
    </lineage>
</organism>
<feature type="compositionally biased region" description="Basic and acidic residues" evidence="1">
    <location>
        <begin position="192"/>
        <end position="221"/>
    </location>
</feature>
<feature type="chain" id="PRO_5005539823" evidence="2">
    <location>
        <begin position="19"/>
        <end position="221"/>
    </location>
</feature>
<dbReference type="OMA" id="NNTISTC"/>
<feature type="region of interest" description="Disordered" evidence="1">
    <location>
        <begin position="177"/>
        <end position="221"/>
    </location>
</feature>
<dbReference type="OrthoDB" id="2141239at2759"/>
<keyword evidence="4" id="KW-1185">Reference proteome</keyword>
<proteinExistence type="predicted"/>
<keyword evidence="2" id="KW-0732">Signal</keyword>
<sequence>MKFIVTALVLSLVGTSVADTRLNRRRFGQQNPPVEGKIGQLQALKNGLAGTLSGQVPSTLLGAADPCAKLQLADTIVQAAPGDAATLAAARELVNAEQNFNPANNGKPKFCGNPNLPATKELRGILPKISEVDNLQGAAAFNQISSKSLADALAGNVKNVDGKSVADQIVEAGFTDFAGAPVAGNNNNEQPEQDKQRQPEQPEQEQRQPEQPEQEQPKQRE</sequence>